<dbReference type="Proteomes" id="UP000576209">
    <property type="component" value="Unassembled WGS sequence"/>
</dbReference>
<accession>A0A840E0N0</accession>
<gene>
    <name evidence="2" type="ORF">GGR28_001398</name>
</gene>
<dbReference type="SUPFAM" id="SSF52821">
    <property type="entry name" value="Rhodanese/Cell cycle control phosphatase"/>
    <property type="match status" value="1"/>
</dbReference>
<dbReference type="RefSeq" id="WP_183495024.1">
    <property type="nucleotide sequence ID" value="NZ_JACIFF010000003.1"/>
</dbReference>
<keyword evidence="2" id="KW-0808">Transferase</keyword>
<dbReference type="InterPro" id="IPR001307">
    <property type="entry name" value="Thiosulphate_STrfase_CS"/>
</dbReference>
<dbReference type="PANTHER" id="PTHR43031">
    <property type="entry name" value="FAD-DEPENDENT OXIDOREDUCTASE"/>
    <property type="match status" value="1"/>
</dbReference>
<dbReference type="Pfam" id="PF00581">
    <property type="entry name" value="Rhodanese"/>
    <property type="match status" value="1"/>
</dbReference>
<feature type="domain" description="Rhodanese" evidence="1">
    <location>
        <begin position="59"/>
        <end position="148"/>
    </location>
</feature>
<sequence>MRNLKVLAWALGLLICWGCRLGSQDVPNRLQTPYPPLNERLASMVTADSLAISAQEAHALPRAVYLDAREREEYAVSHLPGAVHLGFDDPDYGGLAGMAKDTPLVVYCTVGYRSERVAAGLRERGFTQVYNLYGSLYAWKLAGFPVVSAGGPTERIHTYNRKWGTYFPDSLAIKVY</sequence>
<dbReference type="InterPro" id="IPR036873">
    <property type="entry name" value="Rhodanese-like_dom_sf"/>
</dbReference>
<protein>
    <submittedName>
        <fullName evidence="2">Rhodanese-related sulfurtransferase</fullName>
    </submittedName>
</protein>
<dbReference type="EMBL" id="JACIFF010000003">
    <property type="protein sequence ID" value="MBB4078781.1"/>
    <property type="molecule type" value="Genomic_DNA"/>
</dbReference>
<dbReference type="PROSITE" id="PS00380">
    <property type="entry name" value="RHODANESE_1"/>
    <property type="match status" value="1"/>
</dbReference>
<proteinExistence type="predicted"/>
<organism evidence="2 3">
    <name type="scientific">Neolewinella aquimaris</name>
    <dbReference type="NCBI Taxonomy" id="1835722"/>
    <lineage>
        <taxon>Bacteria</taxon>
        <taxon>Pseudomonadati</taxon>
        <taxon>Bacteroidota</taxon>
        <taxon>Saprospiria</taxon>
        <taxon>Saprospirales</taxon>
        <taxon>Lewinellaceae</taxon>
        <taxon>Neolewinella</taxon>
    </lineage>
</organism>
<dbReference type="Gene3D" id="3.40.250.10">
    <property type="entry name" value="Rhodanese-like domain"/>
    <property type="match status" value="1"/>
</dbReference>
<reference evidence="2 3" key="1">
    <citation type="submission" date="2020-08" db="EMBL/GenBank/DDBJ databases">
        <title>Genomic Encyclopedia of Type Strains, Phase IV (KMG-IV): sequencing the most valuable type-strain genomes for metagenomic binning, comparative biology and taxonomic classification.</title>
        <authorList>
            <person name="Goeker M."/>
        </authorList>
    </citation>
    <scope>NUCLEOTIDE SEQUENCE [LARGE SCALE GENOMIC DNA]</scope>
    <source>
        <strain evidence="2 3">DSM 105137</strain>
    </source>
</reference>
<dbReference type="InterPro" id="IPR050229">
    <property type="entry name" value="GlpE_sulfurtransferase"/>
</dbReference>
<dbReference type="PANTHER" id="PTHR43031:SF1">
    <property type="entry name" value="PYRIDINE NUCLEOTIDE-DISULPHIDE OXIDOREDUCTASE"/>
    <property type="match status" value="1"/>
</dbReference>
<dbReference type="InterPro" id="IPR001763">
    <property type="entry name" value="Rhodanese-like_dom"/>
</dbReference>
<dbReference type="GO" id="GO:0004792">
    <property type="term" value="F:thiosulfate-cyanide sulfurtransferase activity"/>
    <property type="evidence" value="ECO:0007669"/>
    <property type="project" value="InterPro"/>
</dbReference>
<keyword evidence="3" id="KW-1185">Reference proteome</keyword>
<dbReference type="SMART" id="SM00450">
    <property type="entry name" value="RHOD"/>
    <property type="match status" value="1"/>
</dbReference>
<dbReference type="AlphaFoldDB" id="A0A840E0N0"/>
<dbReference type="PROSITE" id="PS50206">
    <property type="entry name" value="RHODANESE_3"/>
    <property type="match status" value="1"/>
</dbReference>
<comment type="caution">
    <text evidence="2">The sequence shown here is derived from an EMBL/GenBank/DDBJ whole genome shotgun (WGS) entry which is preliminary data.</text>
</comment>
<dbReference type="CDD" id="cd00158">
    <property type="entry name" value="RHOD"/>
    <property type="match status" value="1"/>
</dbReference>
<name>A0A840E0N0_9BACT</name>
<evidence type="ECO:0000313" key="2">
    <source>
        <dbReference type="EMBL" id="MBB4078781.1"/>
    </source>
</evidence>
<evidence type="ECO:0000259" key="1">
    <source>
        <dbReference type="PROSITE" id="PS50206"/>
    </source>
</evidence>
<evidence type="ECO:0000313" key="3">
    <source>
        <dbReference type="Proteomes" id="UP000576209"/>
    </source>
</evidence>